<dbReference type="PANTHER" id="PTHR47354:SF1">
    <property type="entry name" value="CARNITINE MONOOXYGENASE REDUCTASE SUBUNIT"/>
    <property type="match status" value="1"/>
</dbReference>
<dbReference type="EC" id="1.14.13.-" evidence="8"/>
<dbReference type="InterPro" id="IPR050415">
    <property type="entry name" value="MRET"/>
</dbReference>
<evidence type="ECO:0000256" key="7">
    <source>
        <dbReference type="ARBA" id="ARBA00023014"/>
    </source>
</evidence>
<dbReference type="PRINTS" id="PR00409">
    <property type="entry name" value="PHDIOXRDTASE"/>
</dbReference>
<dbReference type="Pfam" id="PF00111">
    <property type="entry name" value="Fer2"/>
    <property type="match status" value="1"/>
</dbReference>
<dbReference type="EMBL" id="CP009896">
    <property type="protein sequence ID" value="AIY15712.1"/>
    <property type="molecule type" value="Genomic_DNA"/>
</dbReference>
<evidence type="ECO:0000313" key="8">
    <source>
        <dbReference type="EMBL" id="AIY15712.1"/>
    </source>
</evidence>
<dbReference type="PROSITE" id="PS51085">
    <property type="entry name" value="2FE2S_FER_2"/>
    <property type="match status" value="1"/>
</dbReference>
<dbReference type="PROSITE" id="PS51384">
    <property type="entry name" value="FAD_FR"/>
    <property type="match status" value="1"/>
</dbReference>
<dbReference type="SUPFAM" id="SSF52343">
    <property type="entry name" value="Ferredoxin reductase-like, C-terminal NADP-linked domain"/>
    <property type="match status" value="1"/>
</dbReference>
<sequence length="314" mass="32901">MSSDVRVRVAAARQVAERVRELVLAPANGTPLPGWTPGAHVDLVLAPDLVRSYSLCSAPGADTWRIAVLEESAGRGGSRHVHHTLAVGDELVTSAPRNNFELVLGARPVLLVSGGIGVTPILPMAAAAEKAGADWRLLHLARSEAAAAYVDELTAYGDRVVRHVDTDGGPLDLAATLDRLGGAESDVYACGPAPLLAALEDYAAARPGTRLVLERFTGSGDAVREGDHAFVVEIADGTEIPVAADQTMLEALTEAGIRVLSSCQEGVCGTCETVVLEGEPDHRDHVLGDDERASGEMVMPCVSRCRGARIVLDL</sequence>
<dbReference type="GO" id="GO:0051537">
    <property type="term" value="F:2 iron, 2 sulfur cluster binding"/>
    <property type="evidence" value="ECO:0007669"/>
    <property type="project" value="UniProtKB-KW"/>
</dbReference>
<dbReference type="InterPro" id="IPR001041">
    <property type="entry name" value="2Fe-2S_ferredoxin-type"/>
</dbReference>
<keyword evidence="4" id="KW-0479">Metal-binding</keyword>
<protein>
    <submittedName>
        <fullName evidence="8">Flavodoxin reductases (Ferredoxin-NADPH reductases) family 1</fullName>
        <ecNumber evidence="8">1.14.13.-</ecNumber>
    </submittedName>
</protein>
<dbReference type="KEGG" id="psim:KR76_01045"/>
<dbReference type="AlphaFoldDB" id="A0A0A1DGJ3"/>
<proteinExistence type="predicted"/>
<dbReference type="PROSITE" id="PS00197">
    <property type="entry name" value="2FE2S_FER_1"/>
    <property type="match status" value="1"/>
</dbReference>
<dbReference type="Proteomes" id="UP000030300">
    <property type="component" value="Chromosome"/>
</dbReference>
<dbReference type="RefSeq" id="WP_038676005.1">
    <property type="nucleotide sequence ID" value="NZ_BJMC01000016.1"/>
</dbReference>
<dbReference type="GeneID" id="96607587"/>
<evidence type="ECO:0000313" key="9">
    <source>
        <dbReference type="Proteomes" id="UP000030300"/>
    </source>
</evidence>
<dbReference type="GO" id="GO:0046872">
    <property type="term" value="F:metal ion binding"/>
    <property type="evidence" value="ECO:0007669"/>
    <property type="project" value="UniProtKB-KW"/>
</dbReference>
<dbReference type="PANTHER" id="PTHR47354">
    <property type="entry name" value="NADH OXIDOREDUCTASE HCR"/>
    <property type="match status" value="1"/>
</dbReference>
<reference evidence="8 9" key="1">
    <citation type="journal article" date="2015" name="Genome Announc.">
        <title>Complete Genome Sequence of Steroid-Transforming Nocardioides simplex VKM Ac-2033D.</title>
        <authorList>
            <person name="Shtratnikova V.Y."/>
            <person name="Schelkunov M.I."/>
            <person name="Pekov Y.A."/>
            <person name="Fokina V.V."/>
            <person name="Logacheva M.D."/>
            <person name="Sokolov S.L."/>
            <person name="Bragin E.Y."/>
            <person name="Ashapkin V.V."/>
            <person name="Donova M.V."/>
        </authorList>
    </citation>
    <scope>NUCLEOTIDE SEQUENCE [LARGE SCALE GENOMIC DNA]</scope>
    <source>
        <strain evidence="8 9">VKM Ac-2033D</strain>
    </source>
</reference>
<keyword evidence="6" id="KW-0408">Iron</keyword>
<evidence type="ECO:0000256" key="6">
    <source>
        <dbReference type="ARBA" id="ARBA00023004"/>
    </source>
</evidence>
<dbReference type="STRING" id="2045.KR76_01045"/>
<name>A0A0A1DGJ3_NOCSI</name>
<keyword evidence="2" id="KW-0285">Flavoprotein</keyword>
<dbReference type="InterPro" id="IPR039261">
    <property type="entry name" value="FNR_nucleotide-bd"/>
</dbReference>
<dbReference type="CDD" id="cd06185">
    <property type="entry name" value="PDR_like"/>
    <property type="match status" value="1"/>
</dbReference>
<organism evidence="8 9">
    <name type="scientific">Nocardioides simplex</name>
    <name type="common">Arthrobacter simplex</name>
    <dbReference type="NCBI Taxonomy" id="2045"/>
    <lineage>
        <taxon>Bacteria</taxon>
        <taxon>Bacillati</taxon>
        <taxon>Actinomycetota</taxon>
        <taxon>Actinomycetes</taxon>
        <taxon>Propionibacteriales</taxon>
        <taxon>Nocardioidaceae</taxon>
        <taxon>Pimelobacter</taxon>
    </lineage>
</organism>
<dbReference type="GO" id="GO:0016491">
    <property type="term" value="F:oxidoreductase activity"/>
    <property type="evidence" value="ECO:0007669"/>
    <property type="project" value="UniProtKB-KW"/>
</dbReference>
<dbReference type="InterPro" id="IPR017927">
    <property type="entry name" value="FAD-bd_FR_type"/>
</dbReference>
<evidence type="ECO:0000256" key="5">
    <source>
        <dbReference type="ARBA" id="ARBA00023002"/>
    </source>
</evidence>
<keyword evidence="5 8" id="KW-0560">Oxidoreductase</keyword>
<keyword evidence="3" id="KW-0001">2Fe-2S</keyword>
<dbReference type="Gene3D" id="3.40.50.80">
    <property type="entry name" value="Nucleotide-binding domain of ferredoxin-NADP reductase (FNR) module"/>
    <property type="match status" value="1"/>
</dbReference>
<evidence type="ECO:0000256" key="3">
    <source>
        <dbReference type="ARBA" id="ARBA00022714"/>
    </source>
</evidence>
<dbReference type="Gene3D" id="3.10.20.30">
    <property type="match status" value="1"/>
</dbReference>
<dbReference type="HOGENOM" id="CLU_003827_17_0_11"/>
<keyword evidence="7" id="KW-0411">Iron-sulfur</keyword>
<evidence type="ECO:0000256" key="1">
    <source>
        <dbReference type="ARBA" id="ARBA00001974"/>
    </source>
</evidence>
<dbReference type="InterPro" id="IPR012675">
    <property type="entry name" value="Beta-grasp_dom_sf"/>
</dbReference>
<dbReference type="eggNOG" id="COG1018">
    <property type="taxonomic scope" value="Bacteria"/>
</dbReference>
<evidence type="ECO:0000256" key="2">
    <source>
        <dbReference type="ARBA" id="ARBA00022630"/>
    </source>
</evidence>
<accession>A0A0A1DGJ3</accession>
<dbReference type="SUPFAM" id="SSF54292">
    <property type="entry name" value="2Fe-2S ferredoxin-like"/>
    <property type="match status" value="1"/>
</dbReference>
<keyword evidence="9" id="KW-1185">Reference proteome</keyword>
<gene>
    <name evidence="8" type="ORF">KR76_01045</name>
</gene>
<dbReference type="CDD" id="cd00207">
    <property type="entry name" value="fer2"/>
    <property type="match status" value="1"/>
</dbReference>
<dbReference type="OrthoDB" id="3807506at2"/>
<dbReference type="InterPro" id="IPR036010">
    <property type="entry name" value="2Fe-2S_ferredoxin-like_sf"/>
</dbReference>
<dbReference type="InterPro" id="IPR017938">
    <property type="entry name" value="Riboflavin_synthase-like_b-brl"/>
</dbReference>
<evidence type="ECO:0000256" key="4">
    <source>
        <dbReference type="ARBA" id="ARBA00022723"/>
    </source>
</evidence>
<dbReference type="Gene3D" id="2.40.30.10">
    <property type="entry name" value="Translation factors"/>
    <property type="match status" value="1"/>
</dbReference>
<comment type="cofactor">
    <cofactor evidence="1">
        <name>FAD</name>
        <dbReference type="ChEBI" id="CHEBI:57692"/>
    </cofactor>
</comment>
<dbReference type="SUPFAM" id="SSF63380">
    <property type="entry name" value="Riboflavin synthase domain-like"/>
    <property type="match status" value="1"/>
</dbReference>
<dbReference type="InterPro" id="IPR006058">
    <property type="entry name" value="2Fe2S_fd_BS"/>
</dbReference>